<evidence type="ECO:0000256" key="5">
    <source>
        <dbReference type="ARBA" id="ARBA00022729"/>
    </source>
</evidence>
<evidence type="ECO:0000256" key="10">
    <source>
        <dbReference type="ARBA" id="ARBA00023157"/>
    </source>
</evidence>
<evidence type="ECO:0000256" key="16">
    <source>
        <dbReference type="SAM" id="MobiDB-lite"/>
    </source>
</evidence>
<feature type="region of interest" description="Disordered" evidence="16">
    <location>
        <begin position="1"/>
        <end position="65"/>
    </location>
</feature>
<dbReference type="PANTHER" id="PTHR33353">
    <property type="entry name" value="PUTATIVE (AFU_ORTHOLOGUE AFUA_1G12560)-RELATED"/>
    <property type="match status" value="1"/>
</dbReference>
<dbReference type="GO" id="GO:0005576">
    <property type="term" value="C:extracellular region"/>
    <property type="evidence" value="ECO:0007669"/>
    <property type="project" value="UniProtKB-SubCell"/>
</dbReference>
<feature type="compositionally biased region" description="Polar residues" evidence="16">
    <location>
        <begin position="41"/>
        <end position="58"/>
    </location>
</feature>
<evidence type="ECO:0000256" key="9">
    <source>
        <dbReference type="ARBA" id="ARBA00023033"/>
    </source>
</evidence>
<evidence type="ECO:0000256" key="13">
    <source>
        <dbReference type="ARBA" id="ARBA00044502"/>
    </source>
</evidence>
<evidence type="ECO:0000256" key="15">
    <source>
        <dbReference type="ARBA" id="ARBA00047174"/>
    </source>
</evidence>
<keyword evidence="8" id="KW-0186">Copper</keyword>
<dbReference type="OrthoDB" id="4849160at2759"/>
<keyword evidence="12" id="KW-0624">Polysaccharide degradation</keyword>
<organism evidence="18 19">
    <name type="scientific">Trichodelitschia bisporula</name>
    <dbReference type="NCBI Taxonomy" id="703511"/>
    <lineage>
        <taxon>Eukaryota</taxon>
        <taxon>Fungi</taxon>
        <taxon>Dikarya</taxon>
        <taxon>Ascomycota</taxon>
        <taxon>Pezizomycotina</taxon>
        <taxon>Dothideomycetes</taxon>
        <taxon>Dothideomycetes incertae sedis</taxon>
        <taxon>Phaeotrichales</taxon>
        <taxon>Phaeotrichaceae</taxon>
        <taxon>Trichodelitschia</taxon>
    </lineage>
</organism>
<dbReference type="InterPro" id="IPR005103">
    <property type="entry name" value="AA9_LPMO"/>
</dbReference>
<dbReference type="AlphaFoldDB" id="A0A6G1HZW5"/>
<evidence type="ECO:0000313" key="19">
    <source>
        <dbReference type="Proteomes" id="UP000799640"/>
    </source>
</evidence>
<evidence type="ECO:0000256" key="1">
    <source>
        <dbReference type="ARBA" id="ARBA00001973"/>
    </source>
</evidence>
<keyword evidence="5" id="KW-0732">Signal</keyword>
<evidence type="ECO:0000256" key="4">
    <source>
        <dbReference type="ARBA" id="ARBA00022723"/>
    </source>
</evidence>
<dbReference type="Proteomes" id="UP000799640">
    <property type="component" value="Unassembled WGS sequence"/>
</dbReference>
<evidence type="ECO:0000256" key="2">
    <source>
        <dbReference type="ARBA" id="ARBA00004613"/>
    </source>
</evidence>
<comment type="catalytic activity">
    <reaction evidence="14">
        <text>[(1-&gt;4)-beta-D-glucosyl]n+m + reduced acceptor + O2 = 4-dehydro-beta-D-glucosyl-[(1-&gt;4)-beta-D-glucosyl]n-1 + [(1-&gt;4)-beta-D-glucosyl]m + acceptor + H2O.</text>
        <dbReference type="EC" id="1.14.99.56"/>
    </reaction>
</comment>
<gene>
    <name evidence="18" type="ORF">EJ06DRAFT_528750</name>
</gene>
<keyword evidence="9" id="KW-0503">Monooxygenase</keyword>
<reference evidence="18" key="1">
    <citation type="journal article" date="2020" name="Stud. Mycol.">
        <title>101 Dothideomycetes genomes: a test case for predicting lifestyles and emergence of pathogens.</title>
        <authorList>
            <person name="Haridas S."/>
            <person name="Albert R."/>
            <person name="Binder M."/>
            <person name="Bloem J."/>
            <person name="Labutti K."/>
            <person name="Salamov A."/>
            <person name="Andreopoulos B."/>
            <person name="Baker S."/>
            <person name="Barry K."/>
            <person name="Bills G."/>
            <person name="Bluhm B."/>
            <person name="Cannon C."/>
            <person name="Castanera R."/>
            <person name="Culley D."/>
            <person name="Daum C."/>
            <person name="Ezra D."/>
            <person name="Gonzalez J."/>
            <person name="Henrissat B."/>
            <person name="Kuo A."/>
            <person name="Liang C."/>
            <person name="Lipzen A."/>
            <person name="Lutzoni F."/>
            <person name="Magnuson J."/>
            <person name="Mondo S."/>
            <person name="Nolan M."/>
            <person name="Ohm R."/>
            <person name="Pangilinan J."/>
            <person name="Park H.-J."/>
            <person name="Ramirez L."/>
            <person name="Alfaro M."/>
            <person name="Sun H."/>
            <person name="Tritt A."/>
            <person name="Yoshinaga Y."/>
            <person name="Zwiers L.-H."/>
            <person name="Turgeon B."/>
            <person name="Goodwin S."/>
            <person name="Spatafora J."/>
            <person name="Crous P."/>
            <person name="Grigoriev I."/>
        </authorList>
    </citation>
    <scope>NUCLEOTIDE SEQUENCE</scope>
    <source>
        <strain evidence="18">CBS 262.69</strain>
    </source>
</reference>
<evidence type="ECO:0000256" key="14">
    <source>
        <dbReference type="ARBA" id="ARBA00045077"/>
    </source>
</evidence>
<comment type="cofactor">
    <cofactor evidence="1">
        <name>Cu(2+)</name>
        <dbReference type="ChEBI" id="CHEBI:29036"/>
    </cofactor>
</comment>
<dbReference type="InterPro" id="IPR049892">
    <property type="entry name" value="AA9"/>
</dbReference>
<evidence type="ECO:0000256" key="11">
    <source>
        <dbReference type="ARBA" id="ARBA00023277"/>
    </source>
</evidence>
<dbReference type="Gene3D" id="2.70.50.70">
    <property type="match status" value="1"/>
</dbReference>
<dbReference type="GO" id="GO:0004497">
    <property type="term" value="F:monooxygenase activity"/>
    <property type="evidence" value="ECO:0007669"/>
    <property type="project" value="UniProtKB-KW"/>
</dbReference>
<keyword evidence="11" id="KW-0119">Carbohydrate metabolism</keyword>
<dbReference type="GO" id="GO:0030245">
    <property type="term" value="P:cellulose catabolic process"/>
    <property type="evidence" value="ECO:0007669"/>
    <property type="project" value="UniProtKB-KW"/>
</dbReference>
<keyword evidence="19" id="KW-1185">Reference proteome</keyword>
<feature type="domain" description="Auxiliary Activity family 9 catalytic" evidence="17">
    <location>
        <begin position="48"/>
        <end position="154"/>
    </location>
</feature>
<evidence type="ECO:0000313" key="18">
    <source>
        <dbReference type="EMBL" id="KAF2401570.1"/>
    </source>
</evidence>
<evidence type="ECO:0000256" key="6">
    <source>
        <dbReference type="ARBA" id="ARBA00023001"/>
    </source>
</evidence>
<sequence>MSPSTVNCTSPRPRRIANDPGTGATHLSATTASPARPSPLPTTSAPRGASPSSTQTSPAMACNADPRAPALIAPARAGSTGPIVNYLARYTGPVEKVDLNALSWFKISERGLAADGRWAVDEMMDDGNVTTTVTPHDIAPVTYILRLELIALYYVTEDNL</sequence>
<evidence type="ECO:0000256" key="3">
    <source>
        <dbReference type="ARBA" id="ARBA00022525"/>
    </source>
</evidence>
<dbReference type="PANTHER" id="PTHR33353:SF10">
    <property type="entry name" value="ENDO-BETA-1,4-GLUCANASE D"/>
    <property type="match status" value="1"/>
</dbReference>
<evidence type="ECO:0000259" key="17">
    <source>
        <dbReference type="Pfam" id="PF03443"/>
    </source>
</evidence>
<comment type="similarity">
    <text evidence="13">Belongs to the polysaccharide monooxygenase AA9 family.</text>
</comment>
<keyword evidence="3" id="KW-0964">Secreted</keyword>
<evidence type="ECO:0000256" key="8">
    <source>
        <dbReference type="ARBA" id="ARBA00023008"/>
    </source>
</evidence>
<name>A0A6G1HZW5_9PEZI</name>
<evidence type="ECO:0000256" key="7">
    <source>
        <dbReference type="ARBA" id="ARBA00023002"/>
    </source>
</evidence>
<keyword evidence="6" id="KW-0136">Cellulose degradation</keyword>
<comment type="subcellular location">
    <subcellularLocation>
        <location evidence="2">Secreted</location>
    </subcellularLocation>
</comment>
<keyword evidence="4" id="KW-0479">Metal-binding</keyword>
<keyword evidence="7" id="KW-0560">Oxidoreductase</keyword>
<keyword evidence="10" id="KW-1015">Disulfide bond</keyword>
<feature type="compositionally biased region" description="Polar residues" evidence="16">
    <location>
        <begin position="1"/>
        <end position="10"/>
    </location>
</feature>
<dbReference type="EC" id="1.14.99.56" evidence="15"/>
<proteinExistence type="inferred from homology"/>
<dbReference type="EMBL" id="ML996692">
    <property type="protein sequence ID" value="KAF2401570.1"/>
    <property type="molecule type" value="Genomic_DNA"/>
</dbReference>
<accession>A0A6G1HZW5</accession>
<dbReference type="GO" id="GO:0046872">
    <property type="term" value="F:metal ion binding"/>
    <property type="evidence" value="ECO:0007669"/>
    <property type="project" value="UniProtKB-KW"/>
</dbReference>
<protein>
    <recommendedName>
        <fullName evidence="15">lytic cellulose monooxygenase (C4-dehydrogenating)</fullName>
        <ecNumber evidence="15">1.14.99.56</ecNumber>
    </recommendedName>
</protein>
<dbReference type="Pfam" id="PF03443">
    <property type="entry name" value="AA9"/>
    <property type="match status" value="1"/>
</dbReference>
<evidence type="ECO:0000256" key="12">
    <source>
        <dbReference type="ARBA" id="ARBA00023326"/>
    </source>
</evidence>